<dbReference type="AlphaFoldDB" id="F8KRH2"/>
<sequence>MPFAKSTKHNYDQEKFNKYGFLQEQRAERLSNHNQSI</sequence>
<organism evidence="1 2">
    <name type="scientific">Helicobacter bizzozeronii (strain CIII-1)</name>
    <dbReference type="NCBI Taxonomy" id="1002804"/>
    <lineage>
        <taxon>Bacteria</taxon>
        <taxon>Pseudomonadati</taxon>
        <taxon>Campylobacterota</taxon>
        <taxon>Epsilonproteobacteria</taxon>
        <taxon>Campylobacterales</taxon>
        <taxon>Helicobacteraceae</taxon>
        <taxon>Helicobacter</taxon>
    </lineage>
</organism>
<evidence type="ECO:0000313" key="2">
    <source>
        <dbReference type="Proteomes" id="UP000008387"/>
    </source>
</evidence>
<accession>F8KRH2</accession>
<keyword evidence="2" id="KW-1185">Reference proteome</keyword>
<reference evidence="1 2" key="1">
    <citation type="journal article" date="2011" name="J. Bacteriol.">
        <title>Genome sequence of Helicobacter bizzozeronii strain CIII-1, an isolate from human gastric mucosa.</title>
        <authorList>
            <person name="Schott T."/>
            <person name="Rossi M."/>
            <person name="Hanninen M.L."/>
        </authorList>
    </citation>
    <scope>NUCLEOTIDE SEQUENCE [LARGE SCALE GENOMIC DNA]</scope>
    <source>
        <strain evidence="1 2">CIII-1</strain>
    </source>
</reference>
<dbReference type="KEGG" id="hbi:HBZC1_03700"/>
<dbReference type="Proteomes" id="UP000008387">
    <property type="component" value="Chromosome"/>
</dbReference>
<evidence type="ECO:0000313" key="1">
    <source>
        <dbReference type="EMBL" id="CCB79356.1"/>
    </source>
</evidence>
<protein>
    <submittedName>
        <fullName evidence="1">Uncharacterized protein</fullName>
    </submittedName>
</protein>
<name>F8KRH2_HELBC</name>
<dbReference type="HOGENOM" id="CLU_3344397_0_0_7"/>
<dbReference type="EMBL" id="FR871757">
    <property type="protein sequence ID" value="CCB79356.1"/>
    <property type="molecule type" value="Genomic_DNA"/>
</dbReference>
<dbReference type="STRING" id="1002804.HBZC1_03700"/>
<proteinExistence type="predicted"/>
<gene>
    <name evidence="1" type="ordered locus">HBZC1_03700</name>
</gene>